<organism evidence="1 2">
    <name type="scientific">Fibrisoma montanum</name>
    <dbReference type="NCBI Taxonomy" id="2305895"/>
    <lineage>
        <taxon>Bacteria</taxon>
        <taxon>Pseudomonadati</taxon>
        <taxon>Bacteroidota</taxon>
        <taxon>Cytophagia</taxon>
        <taxon>Cytophagales</taxon>
        <taxon>Spirosomataceae</taxon>
        <taxon>Fibrisoma</taxon>
    </lineage>
</organism>
<proteinExistence type="predicted"/>
<dbReference type="OrthoDB" id="1467713at2"/>
<evidence type="ECO:0000313" key="2">
    <source>
        <dbReference type="Proteomes" id="UP000283523"/>
    </source>
</evidence>
<keyword evidence="2" id="KW-1185">Reference proteome</keyword>
<sequence>MRFLQTIPHPLVTIGLYAWNNKYIVKIEAGPYEQTFKVSELDVTGPDDVQALLDEPFLEQVILRFQAMDADWQATMERQGLV</sequence>
<protein>
    <submittedName>
        <fullName evidence="1">Uncharacterized protein</fullName>
    </submittedName>
</protein>
<gene>
    <name evidence="1" type="ORF">DYU11_11000</name>
</gene>
<comment type="caution">
    <text evidence="1">The sequence shown here is derived from an EMBL/GenBank/DDBJ whole genome shotgun (WGS) entry which is preliminary data.</text>
</comment>
<dbReference type="Proteomes" id="UP000283523">
    <property type="component" value="Unassembled WGS sequence"/>
</dbReference>
<dbReference type="RefSeq" id="WP_119668298.1">
    <property type="nucleotide sequence ID" value="NZ_QXED01000003.1"/>
</dbReference>
<accession>A0A418MCH2</accession>
<reference evidence="1 2" key="1">
    <citation type="submission" date="2018-08" db="EMBL/GenBank/DDBJ databases">
        <title>Fibrisoma montanum sp. nov., isolated from Danxia mountain soil.</title>
        <authorList>
            <person name="Huang Y."/>
        </authorList>
    </citation>
    <scope>NUCLEOTIDE SEQUENCE [LARGE SCALE GENOMIC DNA]</scope>
    <source>
        <strain evidence="1 2">HYT19</strain>
    </source>
</reference>
<dbReference type="AlphaFoldDB" id="A0A418MCH2"/>
<name>A0A418MCH2_9BACT</name>
<evidence type="ECO:0000313" key="1">
    <source>
        <dbReference type="EMBL" id="RIV24082.1"/>
    </source>
</evidence>
<dbReference type="EMBL" id="QXED01000003">
    <property type="protein sequence ID" value="RIV24082.1"/>
    <property type="molecule type" value="Genomic_DNA"/>
</dbReference>